<dbReference type="Gene3D" id="3.60.15.10">
    <property type="entry name" value="Ribonuclease Z/Hydroxyacylglutathione hydrolase-like"/>
    <property type="match status" value="1"/>
</dbReference>
<dbReference type="NCBIfam" id="TIGR04122">
    <property type="entry name" value="Xnuc_lig_assoc"/>
    <property type="match status" value="1"/>
</dbReference>
<accession>A0A844YDD3</accession>
<dbReference type="OrthoDB" id="9803916at2"/>
<evidence type="ECO:0000259" key="1">
    <source>
        <dbReference type="Pfam" id="PF00753"/>
    </source>
</evidence>
<keyword evidence="3" id="KW-1185">Reference proteome</keyword>
<evidence type="ECO:0000313" key="3">
    <source>
        <dbReference type="Proteomes" id="UP000445582"/>
    </source>
</evidence>
<dbReference type="InterPro" id="IPR050698">
    <property type="entry name" value="MBL"/>
</dbReference>
<keyword evidence="2" id="KW-0540">Nuclease</keyword>
<dbReference type="Gene3D" id="3.40.50.10890">
    <property type="match status" value="1"/>
</dbReference>
<dbReference type="PANTHER" id="PTHR11203:SF49">
    <property type="entry name" value="BLL1145 PROTEIN"/>
    <property type="match status" value="1"/>
</dbReference>
<gene>
    <name evidence="2" type="ORF">GRI48_08640</name>
</gene>
<comment type="caution">
    <text evidence="2">The sequence shown here is derived from an EMBL/GenBank/DDBJ whole genome shotgun (WGS) entry which is preliminary data.</text>
</comment>
<dbReference type="SUPFAM" id="SSF56281">
    <property type="entry name" value="Metallo-hydrolase/oxidoreductase"/>
    <property type="match status" value="1"/>
</dbReference>
<dbReference type="AlphaFoldDB" id="A0A844YDD3"/>
<protein>
    <submittedName>
        <fullName evidence="2">Ligase-associated DNA damage response exonuclease</fullName>
        <ecNumber evidence="2">3.1.-.-</ecNumber>
    </submittedName>
</protein>
<keyword evidence="2" id="KW-0378">Hydrolase</keyword>
<dbReference type="EC" id="3.1.-.-" evidence="2"/>
<name>A0A844YDD3_9SPHN</name>
<keyword evidence="2" id="KW-0436">Ligase</keyword>
<proteinExistence type="predicted"/>
<evidence type="ECO:0000313" key="2">
    <source>
        <dbReference type="EMBL" id="MXO63076.1"/>
    </source>
</evidence>
<dbReference type="InterPro" id="IPR026360">
    <property type="entry name" value="Xnuc_lig_assoc"/>
</dbReference>
<dbReference type="PANTHER" id="PTHR11203">
    <property type="entry name" value="CLEAVAGE AND POLYADENYLATION SPECIFICITY FACTOR FAMILY MEMBER"/>
    <property type="match status" value="1"/>
</dbReference>
<dbReference type="Proteomes" id="UP000445582">
    <property type="component" value="Unassembled WGS sequence"/>
</dbReference>
<dbReference type="GO" id="GO:0016874">
    <property type="term" value="F:ligase activity"/>
    <property type="evidence" value="ECO:0007669"/>
    <property type="project" value="UniProtKB-KW"/>
</dbReference>
<sequence>MPPPFSWITPEPHGIYVAPADCWIDPSRAVDRALVTHGHADHARGGHGETVATPETLAIMALRYRTGVENEHGEMPSRAVPVAYGETIRLKGGVDATYIPAGHVLGSAQILLEHAGERIICTGDYKRRADPTCPPFEVTPCDIFITEATFGLPLFTHPPIEDEMAKLLDRLAAHPDRCVLVGAYALGKAQRVIAELRAVGHKDPIYLHGALERMCRLYEEHGVDLGELRLVADHSKDDMRGAVVMCPPSALNDRWSRRLPDPITAMASGWMRVRQRARQRNVELPLVISDHADWGELTRTIEEVGAQENWITHGREDALLRWCQLHQRRARALALVGYEDEDD</sequence>
<organism evidence="2 3">
    <name type="scientific">Qipengyuania oceanensis</name>
    <dbReference type="NCBI Taxonomy" id="1463597"/>
    <lineage>
        <taxon>Bacteria</taxon>
        <taxon>Pseudomonadati</taxon>
        <taxon>Pseudomonadota</taxon>
        <taxon>Alphaproteobacteria</taxon>
        <taxon>Sphingomonadales</taxon>
        <taxon>Erythrobacteraceae</taxon>
        <taxon>Qipengyuania</taxon>
    </lineage>
</organism>
<dbReference type="RefSeq" id="WP_160674102.1">
    <property type="nucleotide sequence ID" value="NZ_WTYN01000001.1"/>
</dbReference>
<feature type="domain" description="Metallo-beta-lactamase" evidence="1">
    <location>
        <begin position="29"/>
        <end position="177"/>
    </location>
</feature>
<dbReference type="GO" id="GO:0004527">
    <property type="term" value="F:exonuclease activity"/>
    <property type="evidence" value="ECO:0007669"/>
    <property type="project" value="UniProtKB-KW"/>
</dbReference>
<dbReference type="EMBL" id="WTYN01000001">
    <property type="protein sequence ID" value="MXO63076.1"/>
    <property type="molecule type" value="Genomic_DNA"/>
</dbReference>
<reference evidence="2 3" key="1">
    <citation type="submission" date="2019-12" db="EMBL/GenBank/DDBJ databases">
        <title>Genomic-based taxomic classification of the family Erythrobacteraceae.</title>
        <authorList>
            <person name="Xu L."/>
        </authorList>
    </citation>
    <scope>NUCLEOTIDE SEQUENCE [LARGE SCALE GENOMIC DNA]</scope>
    <source>
        <strain evidence="2 3">MCCC 1A09965</strain>
    </source>
</reference>
<dbReference type="InterPro" id="IPR036866">
    <property type="entry name" value="RibonucZ/Hydroxyglut_hydro"/>
</dbReference>
<dbReference type="InterPro" id="IPR001279">
    <property type="entry name" value="Metallo-B-lactamas"/>
</dbReference>
<dbReference type="Pfam" id="PF00753">
    <property type="entry name" value="Lactamase_B"/>
    <property type="match status" value="1"/>
</dbReference>
<keyword evidence="2" id="KW-0269">Exonuclease</keyword>
<dbReference type="GO" id="GO:0004521">
    <property type="term" value="F:RNA endonuclease activity"/>
    <property type="evidence" value="ECO:0007669"/>
    <property type="project" value="TreeGrafter"/>
</dbReference>